<accession>A0AA38IQB2</accession>
<evidence type="ECO:0000313" key="3">
    <source>
        <dbReference type="Proteomes" id="UP001168821"/>
    </source>
</evidence>
<reference evidence="2" key="1">
    <citation type="journal article" date="2023" name="G3 (Bethesda)">
        <title>Whole genome assemblies of Zophobas morio and Tenebrio molitor.</title>
        <authorList>
            <person name="Kaur S."/>
            <person name="Stinson S.A."/>
            <person name="diCenzo G.C."/>
        </authorList>
    </citation>
    <scope>NUCLEOTIDE SEQUENCE</scope>
    <source>
        <strain evidence="2">QUZm001</strain>
    </source>
</reference>
<gene>
    <name evidence="2" type="ORF">Zmor_010882</name>
</gene>
<comment type="caution">
    <text evidence="2">The sequence shown here is derived from an EMBL/GenBank/DDBJ whole genome shotgun (WGS) entry which is preliminary data.</text>
</comment>
<sequence>MLNILYVLVVICVVKEAEMSIFPLIGSDYFSSGLNLFRFPITFYDFTIGVNFFGFHASAGLAGGLLAKRWSPGGPHAEASTPFGQSAGAGLGMRFENGSTIGYLYAEAQLGREVFGVCVLLSELYVTGVKILPWNKCASTLNITVP</sequence>
<evidence type="ECO:0000256" key="1">
    <source>
        <dbReference type="SAM" id="SignalP"/>
    </source>
</evidence>
<name>A0AA38IQB2_9CUCU</name>
<evidence type="ECO:0000313" key="2">
    <source>
        <dbReference type="EMBL" id="KAJ3659179.1"/>
    </source>
</evidence>
<proteinExistence type="predicted"/>
<keyword evidence="1" id="KW-0732">Signal</keyword>
<dbReference type="AlphaFoldDB" id="A0AA38IQB2"/>
<dbReference type="Proteomes" id="UP001168821">
    <property type="component" value="Unassembled WGS sequence"/>
</dbReference>
<feature type="signal peptide" evidence="1">
    <location>
        <begin position="1"/>
        <end position="19"/>
    </location>
</feature>
<keyword evidence="3" id="KW-1185">Reference proteome</keyword>
<dbReference type="EMBL" id="JALNTZ010000003">
    <property type="protein sequence ID" value="KAJ3659179.1"/>
    <property type="molecule type" value="Genomic_DNA"/>
</dbReference>
<protein>
    <submittedName>
        <fullName evidence="2">Uncharacterized protein</fullName>
    </submittedName>
</protein>
<feature type="chain" id="PRO_5041460613" evidence="1">
    <location>
        <begin position="20"/>
        <end position="146"/>
    </location>
</feature>
<organism evidence="2 3">
    <name type="scientific">Zophobas morio</name>
    <dbReference type="NCBI Taxonomy" id="2755281"/>
    <lineage>
        <taxon>Eukaryota</taxon>
        <taxon>Metazoa</taxon>
        <taxon>Ecdysozoa</taxon>
        <taxon>Arthropoda</taxon>
        <taxon>Hexapoda</taxon>
        <taxon>Insecta</taxon>
        <taxon>Pterygota</taxon>
        <taxon>Neoptera</taxon>
        <taxon>Endopterygota</taxon>
        <taxon>Coleoptera</taxon>
        <taxon>Polyphaga</taxon>
        <taxon>Cucujiformia</taxon>
        <taxon>Tenebrionidae</taxon>
        <taxon>Zophobas</taxon>
    </lineage>
</organism>